<evidence type="ECO:0000313" key="1">
    <source>
        <dbReference type="EMBL" id="ASK63761.1"/>
    </source>
</evidence>
<sequence>MRGRMMSPRKAQYIQDALIDPHILFYIYLFQCPRAAAEQLNPCRGKQRSAAGNNPAHTSQFTSTTMILATNYANIAL</sequence>
<organism evidence="1 2">
    <name type="scientific">Virgibacillus phasianinus</name>
    <dbReference type="NCBI Taxonomy" id="2017483"/>
    <lineage>
        <taxon>Bacteria</taxon>
        <taxon>Bacillati</taxon>
        <taxon>Bacillota</taxon>
        <taxon>Bacilli</taxon>
        <taxon>Bacillales</taxon>
        <taxon>Bacillaceae</taxon>
        <taxon>Virgibacillus</taxon>
    </lineage>
</organism>
<dbReference type="Proteomes" id="UP000198312">
    <property type="component" value="Chromosome"/>
</dbReference>
<name>A0A220U7D5_9BACI</name>
<proteinExistence type="predicted"/>
<dbReference type="EMBL" id="CP022315">
    <property type="protein sequence ID" value="ASK63761.1"/>
    <property type="molecule type" value="Genomic_DNA"/>
</dbReference>
<dbReference type="KEGG" id="vil:CFK37_17155"/>
<protein>
    <submittedName>
        <fullName evidence="1">Uncharacterized protein</fullName>
    </submittedName>
</protein>
<evidence type="ECO:0000313" key="2">
    <source>
        <dbReference type="Proteomes" id="UP000198312"/>
    </source>
</evidence>
<reference evidence="1 2" key="1">
    <citation type="submission" date="2017-07" db="EMBL/GenBank/DDBJ databases">
        <title>Virgibacillus sp. LM2416.</title>
        <authorList>
            <person name="Tak E.J."/>
            <person name="Bae J.-W."/>
        </authorList>
    </citation>
    <scope>NUCLEOTIDE SEQUENCE [LARGE SCALE GENOMIC DNA]</scope>
    <source>
        <strain evidence="1 2">LM2416</strain>
    </source>
</reference>
<gene>
    <name evidence="1" type="ORF">CFK37_17155</name>
</gene>
<accession>A0A220U7D5</accession>
<keyword evidence="2" id="KW-1185">Reference proteome</keyword>
<dbReference type="AlphaFoldDB" id="A0A220U7D5"/>